<reference evidence="8" key="1">
    <citation type="submission" date="2024-02" db="UniProtKB">
        <authorList>
            <consortium name="WormBaseParasite"/>
        </authorList>
    </citation>
    <scope>IDENTIFICATION</scope>
</reference>
<evidence type="ECO:0000313" key="8">
    <source>
        <dbReference type="WBParaSite" id="MBELARI_LOCUS20304"/>
    </source>
</evidence>
<dbReference type="Pfam" id="PF02886">
    <property type="entry name" value="LBP_BPI_CETP_C"/>
    <property type="match status" value="1"/>
</dbReference>
<evidence type="ECO:0000259" key="5">
    <source>
        <dbReference type="SMART" id="SM00328"/>
    </source>
</evidence>
<evidence type="ECO:0000313" key="7">
    <source>
        <dbReference type="Proteomes" id="UP000887575"/>
    </source>
</evidence>
<keyword evidence="4" id="KW-0732">Signal</keyword>
<evidence type="ECO:0000256" key="3">
    <source>
        <dbReference type="SAM" id="MobiDB-lite"/>
    </source>
</evidence>
<protein>
    <submittedName>
        <fullName evidence="8">Lipid-binding serum glycoprotein C-terminal domain-containing protein</fullName>
    </submittedName>
</protein>
<dbReference type="PANTHER" id="PTHR10504">
    <property type="entry name" value="BACTERICIDAL PERMEABILITY-INCREASING BPI PROTEIN-RELATED"/>
    <property type="match status" value="1"/>
</dbReference>
<evidence type="ECO:0000256" key="2">
    <source>
        <dbReference type="ARBA" id="ARBA00023157"/>
    </source>
</evidence>
<dbReference type="AlphaFoldDB" id="A0AAF3F1K0"/>
<dbReference type="WBParaSite" id="MBELARI_LOCUS20304">
    <property type="protein sequence ID" value="MBELARI_LOCUS20304"/>
    <property type="gene ID" value="MBELARI_LOCUS20304"/>
</dbReference>
<evidence type="ECO:0000256" key="4">
    <source>
        <dbReference type="SAM" id="SignalP"/>
    </source>
</evidence>
<feature type="region of interest" description="Disordered" evidence="3">
    <location>
        <begin position="232"/>
        <end position="285"/>
    </location>
</feature>
<feature type="domain" description="Lipid-binding serum glycoprotein C-terminal" evidence="6">
    <location>
        <begin position="349"/>
        <end position="554"/>
    </location>
</feature>
<proteinExistence type="inferred from homology"/>
<dbReference type="InterPro" id="IPR032942">
    <property type="entry name" value="BPI/LBP/Plunc"/>
</dbReference>
<name>A0AAF3F1K0_9BILA</name>
<dbReference type="SMART" id="SM00328">
    <property type="entry name" value="BPI1"/>
    <property type="match status" value="1"/>
</dbReference>
<dbReference type="InterPro" id="IPR001124">
    <property type="entry name" value="Lipid-bd_serum_glycop_C"/>
</dbReference>
<comment type="similarity">
    <text evidence="1">Belongs to the BPI/LBP/Plunc superfamily. BPI/LBP family.</text>
</comment>
<keyword evidence="7" id="KW-1185">Reference proteome</keyword>
<dbReference type="SMART" id="SM00329">
    <property type="entry name" value="BPI2"/>
    <property type="match status" value="1"/>
</dbReference>
<dbReference type="PANTHER" id="PTHR10504:SF134">
    <property type="entry name" value="BPI2 DOMAIN-CONTAINING PROTEIN"/>
    <property type="match status" value="1"/>
</dbReference>
<sequence>MILFLLKLSICAFSPFLVAETIPKPAIRVRMNHGIFEQASNIVAGLVEYETPRIRIPSTQQCFAEGCVQIHSFRVTSFRQPSLVSLAPYPPNQMLLRVQDLDFFVTGSLGGSINVILTFPVSGTVYTSGRSISISAYLDLQKSVDDRPYLRFLSCQIDGGTIDTRVANMGLFTDTINTKYRGQMTSQTRQLLQEAICANIHRLTQQHFSDRMEKFPTSVSAKTLVEMMLKPSSKSGEARFKRSMPEMTKQRNTPNDDSGKSAGMQDDERKQRDADQEEEQARAVRLSSDEVSRFFNYNRLKHLFVDANLLDAAASYDDYSVGMSGNVFSTKDQSPNPFLPPFPYRLPRSSRERMLEIGIAQYTLNSMLWHAHRTNSLLFHVDSKTPKIGALLKTTCTLDEVCLSDQIEEVGQKFPDRQLELIIRTTQPPNITISKEKAIMTMEGRTLFFLEGTREKVGVLPFAAKILVKINSHGSTVKGSLKIEDFRFLKGVDFFGLKVEDLEGFKNSIKGTMENMVNKALDAGISLSTEDLNLPLRLSSPIISLEDGILMLQANLDLYSTLYQDTPFQSFFFKYRH</sequence>
<organism evidence="7 8">
    <name type="scientific">Mesorhabditis belari</name>
    <dbReference type="NCBI Taxonomy" id="2138241"/>
    <lineage>
        <taxon>Eukaryota</taxon>
        <taxon>Metazoa</taxon>
        <taxon>Ecdysozoa</taxon>
        <taxon>Nematoda</taxon>
        <taxon>Chromadorea</taxon>
        <taxon>Rhabditida</taxon>
        <taxon>Rhabditina</taxon>
        <taxon>Rhabditomorpha</taxon>
        <taxon>Rhabditoidea</taxon>
        <taxon>Rhabditidae</taxon>
        <taxon>Mesorhabditinae</taxon>
        <taxon>Mesorhabditis</taxon>
    </lineage>
</organism>
<dbReference type="Gene3D" id="3.15.20.10">
    <property type="entry name" value="Bactericidal permeability-increasing protein, domain 2"/>
    <property type="match status" value="1"/>
</dbReference>
<feature type="chain" id="PRO_5042036669" evidence="4">
    <location>
        <begin position="20"/>
        <end position="577"/>
    </location>
</feature>
<dbReference type="GO" id="GO:0008289">
    <property type="term" value="F:lipid binding"/>
    <property type="evidence" value="ECO:0007669"/>
    <property type="project" value="InterPro"/>
</dbReference>
<dbReference type="InterPro" id="IPR017942">
    <property type="entry name" value="Lipid-bd_serum_glycop_N"/>
</dbReference>
<feature type="signal peptide" evidence="4">
    <location>
        <begin position="1"/>
        <end position="19"/>
    </location>
</feature>
<feature type="domain" description="Lipid-binding serum glycoprotein N-terminal" evidence="5">
    <location>
        <begin position="30"/>
        <end position="268"/>
    </location>
</feature>
<evidence type="ECO:0000256" key="1">
    <source>
        <dbReference type="ARBA" id="ARBA00007292"/>
    </source>
</evidence>
<feature type="compositionally biased region" description="Basic and acidic residues" evidence="3">
    <location>
        <begin position="266"/>
        <end position="285"/>
    </location>
</feature>
<dbReference type="Gene3D" id="3.15.10.10">
    <property type="entry name" value="Bactericidal permeability-increasing protein, domain 1"/>
    <property type="match status" value="1"/>
</dbReference>
<evidence type="ECO:0000259" key="6">
    <source>
        <dbReference type="SMART" id="SM00329"/>
    </source>
</evidence>
<dbReference type="SUPFAM" id="SSF55394">
    <property type="entry name" value="Bactericidal permeability-increasing protein, BPI"/>
    <property type="match status" value="2"/>
</dbReference>
<keyword evidence="2" id="KW-1015">Disulfide bond</keyword>
<dbReference type="InterPro" id="IPR017943">
    <property type="entry name" value="Bactericidal_perm-incr_a/b_dom"/>
</dbReference>
<dbReference type="Proteomes" id="UP000887575">
    <property type="component" value="Unassembled WGS sequence"/>
</dbReference>
<dbReference type="GO" id="GO:0005615">
    <property type="term" value="C:extracellular space"/>
    <property type="evidence" value="ECO:0007669"/>
    <property type="project" value="TreeGrafter"/>
</dbReference>
<accession>A0AAF3F1K0</accession>